<dbReference type="VEuPathDB" id="AmoebaDB:ACA1_087940"/>
<protein>
    <submittedName>
        <fullName evidence="3">Ser/Thr phosphatase family superfamily protein</fullName>
    </submittedName>
</protein>
<feature type="repeat" description="ANK" evidence="1">
    <location>
        <begin position="44"/>
        <end position="76"/>
    </location>
</feature>
<evidence type="ECO:0000313" key="4">
    <source>
        <dbReference type="Proteomes" id="UP000011083"/>
    </source>
</evidence>
<gene>
    <name evidence="3" type="ORF">ACA1_087940</name>
</gene>
<keyword evidence="4" id="KW-1185">Reference proteome</keyword>
<evidence type="ECO:0000256" key="1">
    <source>
        <dbReference type="PROSITE-ProRule" id="PRU00023"/>
    </source>
</evidence>
<dbReference type="RefSeq" id="XP_004338612.1">
    <property type="nucleotide sequence ID" value="XM_004338564.1"/>
</dbReference>
<organism evidence="3 4">
    <name type="scientific">Acanthamoeba castellanii (strain ATCC 30010 / Neff)</name>
    <dbReference type="NCBI Taxonomy" id="1257118"/>
    <lineage>
        <taxon>Eukaryota</taxon>
        <taxon>Amoebozoa</taxon>
        <taxon>Discosea</taxon>
        <taxon>Longamoebia</taxon>
        <taxon>Centramoebida</taxon>
        <taxon>Acanthamoebidae</taxon>
        <taxon>Acanthamoeba</taxon>
    </lineage>
</organism>
<dbReference type="KEGG" id="acan:ACA1_087940"/>
<dbReference type="Proteomes" id="UP000011083">
    <property type="component" value="Unassembled WGS sequence"/>
</dbReference>
<sequence length="433" mass="47752">MQQPTVPQQVVQHIKQGHNEALAAYLDNGLGHSNVNYAVEGCTYGETLLHYAAWHGNAEAVAMLVRRGARIDAKGVQSDCTPLHSAAAGGHLGVVALLLSLGARLNSFTQAGWSPMHSCALRGYENVAWYLEKQGLSLDDRTAEGRSARDMLNHALAEKKHKTATPTSGLSVQDLLDGSSNLRIQIASDTHVEFYESFSQIPELITPSAPILGLLGDIGNPALPTYRDFLYHQATRFKLVLVLAGNHEYYSPSSAPPHPTMGELNQAIYDICAAAPRKNIVYLDKGLVELGEFVIMGCILWSDIPEDMKQQAASSMNDYRLIYKTRRHVAAHKDQLQWLQTQIQASMSKGKKAVVLTHHTPTYRIRGSGLAFSSSLEYMFKNKGTNVAVWAHGHTHYNDDKIIEGTRVVSNMVGYKHGKQRDYRPDLVITVAK</sequence>
<dbReference type="PROSITE" id="PS50297">
    <property type="entry name" value="ANK_REP_REGION"/>
    <property type="match status" value="2"/>
</dbReference>
<dbReference type="SUPFAM" id="SSF48403">
    <property type="entry name" value="Ankyrin repeat"/>
    <property type="match status" value="1"/>
</dbReference>
<dbReference type="GO" id="GO:0016787">
    <property type="term" value="F:hydrolase activity"/>
    <property type="evidence" value="ECO:0007669"/>
    <property type="project" value="InterPro"/>
</dbReference>
<dbReference type="OMA" id="NEWHATA"/>
<proteinExistence type="predicted"/>
<dbReference type="AlphaFoldDB" id="L8GTX2"/>
<dbReference type="STRING" id="1257118.L8GTX2"/>
<dbReference type="InterPro" id="IPR036770">
    <property type="entry name" value="Ankyrin_rpt-contain_sf"/>
</dbReference>
<dbReference type="PRINTS" id="PR01415">
    <property type="entry name" value="ANKYRIN"/>
</dbReference>
<dbReference type="InterPro" id="IPR002110">
    <property type="entry name" value="Ankyrin_rpt"/>
</dbReference>
<evidence type="ECO:0000313" key="3">
    <source>
        <dbReference type="EMBL" id="ELR16599.1"/>
    </source>
</evidence>
<dbReference type="PROSITE" id="PS50088">
    <property type="entry name" value="ANK_REPEAT"/>
    <property type="match status" value="2"/>
</dbReference>
<dbReference type="Pfam" id="PF00149">
    <property type="entry name" value="Metallophos"/>
    <property type="match status" value="1"/>
</dbReference>
<dbReference type="PANTHER" id="PTHR37844">
    <property type="entry name" value="SER/THR PROTEIN PHOSPHATASE SUPERFAMILY (AFU_ORTHOLOGUE AFUA_1G14840)"/>
    <property type="match status" value="1"/>
</dbReference>
<dbReference type="Pfam" id="PF12796">
    <property type="entry name" value="Ank_2"/>
    <property type="match status" value="1"/>
</dbReference>
<dbReference type="PANTHER" id="PTHR37844:SF2">
    <property type="entry name" value="SER_THR PROTEIN PHOSPHATASE SUPERFAMILY (AFU_ORTHOLOGUE AFUA_1G14840)"/>
    <property type="match status" value="1"/>
</dbReference>
<dbReference type="GeneID" id="14917319"/>
<dbReference type="InterPro" id="IPR029052">
    <property type="entry name" value="Metallo-depent_PP-like"/>
</dbReference>
<keyword evidence="1" id="KW-0040">ANK repeat</keyword>
<dbReference type="Pfam" id="PF13637">
    <property type="entry name" value="Ank_4"/>
    <property type="match status" value="1"/>
</dbReference>
<dbReference type="Gene3D" id="1.25.40.20">
    <property type="entry name" value="Ankyrin repeat-containing domain"/>
    <property type="match status" value="1"/>
</dbReference>
<dbReference type="InterPro" id="IPR004843">
    <property type="entry name" value="Calcineurin-like_PHP"/>
</dbReference>
<dbReference type="Gene3D" id="3.60.21.10">
    <property type="match status" value="1"/>
</dbReference>
<name>L8GTX2_ACACF</name>
<dbReference type="SUPFAM" id="SSF56300">
    <property type="entry name" value="Metallo-dependent phosphatases"/>
    <property type="match status" value="1"/>
</dbReference>
<dbReference type="OrthoDB" id="550558at2759"/>
<reference evidence="3 4" key="1">
    <citation type="journal article" date="2013" name="Genome Biol.">
        <title>Genome of Acanthamoeba castellanii highlights extensive lateral gene transfer and early evolution of tyrosine kinase signaling.</title>
        <authorList>
            <person name="Clarke M."/>
            <person name="Lohan A.J."/>
            <person name="Liu B."/>
            <person name="Lagkouvardos I."/>
            <person name="Roy S."/>
            <person name="Zafar N."/>
            <person name="Bertelli C."/>
            <person name="Schilde C."/>
            <person name="Kianianmomeni A."/>
            <person name="Burglin T.R."/>
            <person name="Frech C."/>
            <person name="Turcotte B."/>
            <person name="Kopec K.O."/>
            <person name="Synnott J.M."/>
            <person name="Choo C."/>
            <person name="Paponov I."/>
            <person name="Finkler A."/>
            <person name="Soon Heng Tan C."/>
            <person name="Hutchins A.P."/>
            <person name="Weinmeier T."/>
            <person name="Rattei T."/>
            <person name="Chu J.S."/>
            <person name="Gimenez G."/>
            <person name="Irimia M."/>
            <person name="Rigden D.J."/>
            <person name="Fitzpatrick D.A."/>
            <person name="Lorenzo-Morales J."/>
            <person name="Bateman A."/>
            <person name="Chiu C.H."/>
            <person name="Tang P."/>
            <person name="Hegemann P."/>
            <person name="Fromm H."/>
            <person name="Raoult D."/>
            <person name="Greub G."/>
            <person name="Miranda-Saavedra D."/>
            <person name="Chen N."/>
            <person name="Nash P."/>
            <person name="Ginger M.L."/>
            <person name="Horn M."/>
            <person name="Schaap P."/>
            <person name="Caler L."/>
            <person name="Loftus B."/>
        </authorList>
    </citation>
    <scope>NUCLEOTIDE SEQUENCE [LARGE SCALE GENOMIC DNA]</scope>
    <source>
        <strain evidence="3 4">Neff</strain>
    </source>
</reference>
<accession>L8GTX2</accession>
<dbReference type="EMBL" id="KB007985">
    <property type="protein sequence ID" value="ELR16599.1"/>
    <property type="molecule type" value="Genomic_DNA"/>
</dbReference>
<feature type="repeat" description="ANK" evidence="1">
    <location>
        <begin position="78"/>
        <end position="110"/>
    </location>
</feature>
<feature type="domain" description="Calcineurin-like phosphoesterase" evidence="2">
    <location>
        <begin position="183"/>
        <end position="397"/>
    </location>
</feature>
<dbReference type="SMART" id="SM00248">
    <property type="entry name" value="ANK"/>
    <property type="match status" value="3"/>
</dbReference>
<evidence type="ECO:0000259" key="2">
    <source>
        <dbReference type="Pfam" id="PF00149"/>
    </source>
</evidence>